<proteinExistence type="inferred from homology"/>
<evidence type="ECO:0000256" key="15">
    <source>
        <dbReference type="PIRSR" id="PIRSR600829-1"/>
    </source>
</evidence>
<comment type="cofactor">
    <cofactor evidence="18">
        <name>Mg(2+)</name>
        <dbReference type="ChEBI" id="CHEBI:18420"/>
    </cofactor>
    <text evidence="18">Mn(2+), Zn(2+), Cd(2+) and Co(2+) support activity to lesser extents.</text>
</comment>
<evidence type="ECO:0000256" key="16">
    <source>
        <dbReference type="PIRSR" id="PIRSR600829-2"/>
    </source>
</evidence>
<keyword evidence="7 17" id="KW-0547">Nucleotide-binding</keyword>
<keyword evidence="12 19" id="KW-0472">Membrane</keyword>
<evidence type="ECO:0000256" key="14">
    <source>
        <dbReference type="ARBA" id="ARBA00023264"/>
    </source>
</evidence>
<dbReference type="InterPro" id="IPR000829">
    <property type="entry name" value="DAGK"/>
</dbReference>
<dbReference type="STRING" id="536979.SAMN04488055_3942"/>
<keyword evidence="18" id="KW-0460">Magnesium</keyword>
<dbReference type="AlphaFoldDB" id="A0A1N6JEX1"/>
<evidence type="ECO:0000256" key="19">
    <source>
        <dbReference type="SAM" id="Phobius"/>
    </source>
</evidence>
<keyword evidence="13" id="KW-0594">Phospholipid biosynthesis</keyword>
<feature type="active site" description="Proton acceptor" evidence="15">
    <location>
        <position position="64"/>
    </location>
</feature>
<accession>A0A1N6JEX1</accession>
<dbReference type="RefSeq" id="WP_074241238.1">
    <property type="nucleotide sequence ID" value="NZ_FSRA01000002.1"/>
</dbReference>
<dbReference type="Proteomes" id="UP000185003">
    <property type="component" value="Unassembled WGS sequence"/>
</dbReference>
<dbReference type="GO" id="GO:0008654">
    <property type="term" value="P:phospholipid biosynthetic process"/>
    <property type="evidence" value="ECO:0007669"/>
    <property type="project" value="UniProtKB-KW"/>
</dbReference>
<keyword evidence="6 19" id="KW-0812">Transmembrane</keyword>
<evidence type="ECO:0000313" key="21">
    <source>
        <dbReference type="Proteomes" id="UP000185003"/>
    </source>
</evidence>
<evidence type="ECO:0000256" key="2">
    <source>
        <dbReference type="ARBA" id="ARBA00005967"/>
    </source>
</evidence>
<dbReference type="EMBL" id="FSRA01000002">
    <property type="protein sequence ID" value="SIO42845.1"/>
    <property type="molecule type" value="Genomic_DNA"/>
</dbReference>
<keyword evidence="14" id="KW-1208">Phospholipid metabolism</keyword>
<keyword evidence="8 20" id="KW-0418">Kinase</keyword>
<dbReference type="OrthoDB" id="1493837at2"/>
<feature type="binding site" evidence="17">
    <location>
        <begin position="89"/>
        <end position="90"/>
    </location>
    <ligand>
        <name>ATP</name>
        <dbReference type="ChEBI" id="CHEBI:30616"/>
    </ligand>
</feature>
<keyword evidence="11" id="KW-0443">Lipid metabolism</keyword>
<evidence type="ECO:0000256" key="10">
    <source>
        <dbReference type="ARBA" id="ARBA00022989"/>
    </source>
</evidence>
<keyword evidence="4" id="KW-0444">Lipid biosynthesis</keyword>
<feature type="transmembrane region" description="Helical" evidence="19">
    <location>
        <begin position="91"/>
        <end position="112"/>
    </location>
</feature>
<dbReference type="Pfam" id="PF01219">
    <property type="entry name" value="DAGK_prokar"/>
    <property type="match status" value="1"/>
</dbReference>
<evidence type="ECO:0000313" key="20">
    <source>
        <dbReference type="EMBL" id="SIO42845.1"/>
    </source>
</evidence>
<keyword evidence="21" id="KW-1185">Reference proteome</keyword>
<dbReference type="PANTHER" id="PTHR34299">
    <property type="entry name" value="DIACYLGLYCEROL KINASE"/>
    <property type="match status" value="1"/>
</dbReference>
<keyword evidence="9 17" id="KW-0067">ATP-binding</keyword>
<dbReference type="GO" id="GO:0005524">
    <property type="term" value="F:ATP binding"/>
    <property type="evidence" value="ECO:0007669"/>
    <property type="project" value="UniProtKB-KW"/>
</dbReference>
<comment type="similarity">
    <text evidence="2">Belongs to the bacterial diacylglycerol kinase family.</text>
</comment>
<dbReference type="InterPro" id="IPR036945">
    <property type="entry name" value="DAGK_sf"/>
</dbReference>
<dbReference type="GO" id="GO:0005886">
    <property type="term" value="C:plasma membrane"/>
    <property type="evidence" value="ECO:0007669"/>
    <property type="project" value="UniProtKB-SubCell"/>
</dbReference>
<evidence type="ECO:0000256" key="8">
    <source>
        <dbReference type="ARBA" id="ARBA00022777"/>
    </source>
</evidence>
<dbReference type="GO" id="GO:0046872">
    <property type="term" value="F:metal ion binding"/>
    <property type="evidence" value="ECO:0007669"/>
    <property type="project" value="UniProtKB-KW"/>
</dbReference>
<keyword evidence="5" id="KW-0808">Transferase</keyword>
<feature type="binding site" evidence="18">
    <location>
        <position position="23"/>
    </location>
    <ligand>
        <name>a divalent metal cation</name>
        <dbReference type="ChEBI" id="CHEBI:60240"/>
    </ligand>
</feature>
<feature type="binding site" evidence="17">
    <location>
        <position position="23"/>
    </location>
    <ligand>
        <name>ATP</name>
        <dbReference type="ChEBI" id="CHEBI:30616"/>
    </ligand>
</feature>
<evidence type="ECO:0000256" key="9">
    <source>
        <dbReference type="ARBA" id="ARBA00022840"/>
    </source>
</evidence>
<evidence type="ECO:0000256" key="1">
    <source>
        <dbReference type="ARBA" id="ARBA00004651"/>
    </source>
</evidence>
<dbReference type="GO" id="GO:0016301">
    <property type="term" value="F:kinase activity"/>
    <property type="evidence" value="ECO:0007669"/>
    <property type="project" value="UniProtKB-KW"/>
</dbReference>
<feature type="binding site" evidence="16">
    <location>
        <position position="64"/>
    </location>
    <ligand>
        <name>substrate</name>
    </ligand>
</feature>
<protein>
    <submittedName>
        <fullName evidence="20">Diacylglycerol kinase (ATP)</fullName>
    </submittedName>
</protein>
<name>A0A1N6JEX1_9BACT</name>
<evidence type="ECO:0000256" key="17">
    <source>
        <dbReference type="PIRSR" id="PIRSR600829-3"/>
    </source>
</evidence>
<evidence type="ECO:0000256" key="12">
    <source>
        <dbReference type="ARBA" id="ARBA00023136"/>
    </source>
</evidence>
<dbReference type="Gene3D" id="1.10.287.3610">
    <property type="match status" value="1"/>
</dbReference>
<feature type="binding site" evidence="17">
    <location>
        <begin position="80"/>
        <end position="82"/>
    </location>
    <ligand>
        <name>ATP</name>
        <dbReference type="ChEBI" id="CHEBI:30616"/>
    </ligand>
</feature>
<feature type="transmembrane region" description="Helical" evidence="19">
    <location>
        <begin position="26"/>
        <end position="44"/>
    </location>
</feature>
<feature type="transmembrane region" description="Helical" evidence="19">
    <location>
        <begin position="50"/>
        <end position="70"/>
    </location>
</feature>
<evidence type="ECO:0000256" key="5">
    <source>
        <dbReference type="ARBA" id="ARBA00022679"/>
    </source>
</evidence>
<keyword evidence="18" id="KW-0479">Metal-binding</keyword>
<comment type="subcellular location">
    <subcellularLocation>
        <location evidence="1">Cell membrane</location>
        <topology evidence="1">Multi-pass membrane protein</topology>
    </subcellularLocation>
</comment>
<reference evidence="20 21" key="1">
    <citation type="submission" date="2016-11" db="EMBL/GenBank/DDBJ databases">
        <authorList>
            <person name="Jaros S."/>
            <person name="Januszkiewicz K."/>
            <person name="Wedrychowicz H."/>
        </authorList>
    </citation>
    <scope>NUCLEOTIDE SEQUENCE [LARGE SCALE GENOMIC DNA]</scope>
    <source>
        <strain evidence="20 21">DSM 24787</strain>
    </source>
</reference>
<feature type="binding site" evidence="17">
    <location>
        <position position="71"/>
    </location>
    <ligand>
        <name>ATP</name>
        <dbReference type="ChEBI" id="CHEBI:30616"/>
    </ligand>
</feature>
<feature type="binding site" evidence="18">
    <location>
        <position position="71"/>
    </location>
    <ligand>
        <name>a divalent metal cation</name>
        <dbReference type="ChEBI" id="CHEBI:60240"/>
    </ligand>
</feature>
<dbReference type="PANTHER" id="PTHR34299:SF1">
    <property type="entry name" value="DIACYLGLYCEROL KINASE"/>
    <property type="match status" value="1"/>
</dbReference>
<evidence type="ECO:0000256" key="11">
    <source>
        <dbReference type="ARBA" id="ARBA00023098"/>
    </source>
</evidence>
<dbReference type="InterPro" id="IPR033717">
    <property type="entry name" value="UDPK"/>
</dbReference>
<dbReference type="CDD" id="cd14265">
    <property type="entry name" value="UDPK_IM_like"/>
    <property type="match status" value="1"/>
</dbReference>
<evidence type="ECO:0000256" key="6">
    <source>
        <dbReference type="ARBA" id="ARBA00022692"/>
    </source>
</evidence>
<evidence type="ECO:0000256" key="18">
    <source>
        <dbReference type="PIRSR" id="PIRSR600829-4"/>
    </source>
</evidence>
<keyword evidence="3" id="KW-1003">Cell membrane</keyword>
<gene>
    <name evidence="20" type="ORF">SAMN04488055_3942</name>
</gene>
<evidence type="ECO:0000256" key="3">
    <source>
        <dbReference type="ARBA" id="ARBA00022475"/>
    </source>
</evidence>
<organism evidence="20 21">
    <name type="scientific">Chitinophaga niabensis</name>
    <dbReference type="NCBI Taxonomy" id="536979"/>
    <lineage>
        <taxon>Bacteria</taxon>
        <taxon>Pseudomonadati</taxon>
        <taxon>Bacteroidota</taxon>
        <taxon>Chitinophagia</taxon>
        <taxon>Chitinophagales</taxon>
        <taxon>Chitinophagaceae</taxon>
        <taxon>Chitinophaga</taxon>
    </lineage>
</organism>
<sequence>MFSKRLQSFRHAFNGIRSFLRSEPNGRIHFVATIVVIIAGVWFRCSITEWAMLIIVMAMVWLTEMLNTSIEKIMDHITPEQHPGVKRIKDIAAGAVLIAALSAAVVGALIFIPRII</sequence>
<evidence type="ECO:0000256" key="13">
    <source>
        <dbReference type="ARBA" id="ARBA00023209"/>
    </source>
</evidence>
<keyword evidence="10 19" id="KW-1133">Transmembrane helix</keyword>
<evidence type="ECO:0000256" key="4">
    <source>
        <dbReference type="ARBA" id="ARBA00022516"/>
    </source>
</evidence>
<evidence type="ECO:0000256" key="7">
    <source>
        <dbReference type="ARBA" id="ARBA00022741"/>
    </source>
</evidence>